<evidence type="ECO:0000313" key="1">
    <source>
        <dbReference type="EMBL" id="RDC55908.1"/>
    </source>
</evidence>
<sequence>MYVLNIETGKKHLAKVVQIGSEEIKRVNRTKQFDFNWNKESAFKVYKLIIDDIEEPIGLMSLNERPDDYALEIRLLASSKANVGKDQQYGRIAGCLIAFACREAFKGGYDGFVCLKPKTKLEPHYIKKYGFESTKLFLVTEGRNSLKLIKEYYENQ</sequence>
<evidence type="ECO:0008006" key="3">
    <source>
        <dbReference type="Google" id="ProtNLM"/>
    </source>
</evidence>
<comment type="caution">
    <text evidence="1">The sequence shown here is derived from an EMBL/GenBank/DDBJ whole genome shotgun (WGS) entry which is preliminary data.</text>
</comment>
<dbReference type="EMBL" id="QPKV01000005">
    <property type="protein sequence ID" value="RDC55908.1"/>
    <property type="molecule type" value="Genomic_DNA"/>
</dbReference>
<dbReference type="OrthoDB" id="956078at2"/>
<accession>A0A369Q0P8</accession>
<dbReference type="AlphaFoldDB" id="A0A369Q0P8"/>
<dbReference type="Proteomes" id="UP000253961">
    <property type="component" value="Unassembled WGS sequence"/>
</dbReference>
<proteinExistence type="predicted"/>
<dbReference type="RefSeq" id="WP_115403372.1">
    <property type="nucleotide sequence ID" value="NZ_QPKV01000005.1"/>
</dbReference>
<gene>
    <name evidence="1" type="ORF">DU508_13645</name>
</gene>
<name>A0A369Q0P8_9SPHI</name>
<reference evidence="1 2" key="1">
    <citation type="submission" date="2018-07" db="EMBL/GenBank/DDBJ databases">
        <title>Pedobacter sp. nov., isolated from soil.</title>
        <authorList>
            <person name="Zhou L.Y."/>
            <person name="Du Z.J."/>
        </authorList>
    </citation>
    <scope>NUCLEOTIDE SEQUENCE [LARGE SCALE GENOMIC DNA]</scope>
    <source>
        <strain evidence="1 2">JDX94</strain>
    </source>
</reference>
<organism evidence="1 2">
    <name type="scientific">Pedobacter chinensis</name>
    <dbReference type="NCBI Taxonomy" id="2282421"/>
    <lineage>
        <taxon>Bacteria</taxon>
        <taxon>Pseudomonadati</taxon>
        <taxon>Bacteroidota</taxon>
        <taxon>Sphingobacteriia</taxon>
        <taxon>Sphingobacteriales</taxon>
        <taxon>Sphingobacteriaceae</taxon>
        <taxon>Pedobacter</taxon>
    </lineage>
</organism>
<keyword evidence="2" id="KW-1185">Reference proteome</keyword>
<evidence type="ECO:0000313" key="2">
    <source>
        <dbReference type="Proteomes" id="UP000253961"/>
    </source>
</evidence>
<protein>
    <recommendedName>
        <fullName evidence="3">N-acetyltransferase</fullName>
    </recommendedName>
</protein>